<protein>
    <submittedName>
        <fullName evidence="2">Uncharacterized protein</fullName>
    </submittedName>
</protein>
<dbReference type="VEuPathDB" id="TriTrypDB:TCSYLVIO_004991"/>
<organism evidence="2 3">
    <name type="scientific">Trypanosoma cruzi</name>
    <dbReference type="NCBI Taxonomy" id="5693"/>
    <lineage>
        <taxon>Eukaryota</taxon>
        <taxon>Discoba</taxon>
        <taxon>Euglenozoa</taxon>
        <taxon>Kinetoplastea</taxon>
        <taxon>Metakinetoplastina</taxon>
        <taxon>Trypanosomatida</taxon>
        <taxon>Trypanosomatidae</taxon>
        <taxon>Trypanosoma</taxon>
        <taxon>Schizotrypanum</taxon>
    </lineage>
</organism>
<dbReference type="VEuPathDB" id="TriTrypDB:TcG_05683"/>
<accession>A0A2V2UV41</accession>
<proteinExistence type="predicted"/>
<dbReference type="AlphaFoldDB" id="A0A2V2UV41"/>
<dbReference type="VEuPathDB" id="TriTrypDB:C4B63_81g36"/>
<comment type="caution">
    <text evidence="2">The sequence shown here is derived from an EMBL/GenBank/DDBJ whole genome shotgun (WGS) entry which is preliminary data.</text>
</comment>
<dbReference type="VEuPathDB" id="TriTrypDB:TcCLB.510187.320"/>
<name>A0A2V2UV41_TRYCR</name>
<dbReference type="SUPFAM" id="SSF48371">
    <property type="entry name" value="ARM repeat"/>
    <property type="match status" value="1"/>
</dbReference>
<dbReference type="VEuPathDB" id="TriTrypDB:Tc_MARK_3743"/>
<dbReference type="VEuPathDB" id="TriTrypDB:TcCL_NonESM06113"/>
<evidence type="ECO:0000313" key="2">
    <source>
        <dbReference type="EMBL" id="PWU87999.1"/>
    </source>
</evidence>
<evidence type="ECO:0000256" key="1">
    <source>
        <dbReference type="SAM" id="MobiDB-lite"/>
    </source>
</evidence>
<dbReference type="InterPro" id="IPR016024">
    <property type="entry name" value="ARM-type_fold"/>
</dbReference>
<gene>
    <name evidence="2" type="ORF">C4B63_81g36</name>
</gene>
<feature type="region of interest" description="Disordered" evidence="1">
    <location>
        <begin position="52"/>
        <end position="72"/>
    </location>
</feature>
<sequence>MKDVDTARVLSELVNALQRVTAQPAWNTVQEPKAITFKLEDLFSTPNSVLASAATEGDSPEHGGNASEMNSPDMAAASFVNSGVGDGLGETATPLAPLREMSNHFSSNKTYAEEGLQDVFTMLQRLIDGTYSTAGCAALACMGQEIDKMITLMKPVALIDMKAAAYMNSLCSNIAAAKESRMQLNAPLVWDFVTNTVQTYITDHPVLYTALVAISNLSYLKDLKLTREDCGMLSRLIYPVYTEVHIVEVWAAMICNLTAHHPETVQVFLELGVVEVLERLVLYFGDEGRTVIRCLQCLSNLSMGFVTGHSPVLAE</sequence>
<dbReference type="VEuPathDB" id="TriTrypDB:TcBrA4_0017400"/>
<dbReference type="Gene3D" id="1.25.10.10">
    <property type="entry name" value="Leucine-rich Repeat Variant"/>
    <property type="match status" value="1"/>
</dbReference>
<reference evidence="2 3" key="1">
    <citation type="journal article" date="2018" name="Microb. Genom.">
        <title>Expanding an expanded genome: long-read sequencing of Trypanosoma cruzi.</title>
        <authorList>
            <person name="Berna L."/>
            <person name="Rodriguez M."/>
            <person name="Chiribao M.L."/>
            <person name="Parodi-Talice A."/>
            <person name="Pita S."/>
            <person name="Rijo G."/>
            <person name="Alvarez-Valin F."/>
            <person name="Robello C."/>
        </authorList>
    </citation>
    <scope>NUCLEOTIDE SEQUENCE [LARGE SCALE GENOMIC DNA]</scope>
    <source>
        <strain evidence="2 3">Dm28c</strain>
    </source>
</reference>
<dbReference type="Proteomes" id="UP000246121">
    <property type="component" value="Unassembled WGS sequence"/>
</dbReference>
<dbReference type="VEuPathDB" id="TriTrypDB:C3747_114g25"/>
<dbReference type="InterPro" id="IPR011989">
    <property type="entry name" value="ARM-like"/>
</dbReference>
<dbReference type="EMBL" id="PRFA01000081">
    <property type="protein sequence ID" value="PWU87999.1"/>
    <property type="molecule type" value="Genomic_DNA"/>
</dbReference>
<dbReference type="VEuPathDB" id="TriTrypDB:TCDM_06562"/>
<dbReference type="VEuPathDB" id="TriTrypDB:BCY84_22891"/>
<dbReference type="VEuPathDB" id="TriTrypDB:ECC02_001986"/>
<evidence type="ECO:0000313" key="3">
    <source>
        <dbReference type="Proteomes" id="UP000246121"/>
    </source>
</evidence>